<dbReference type="RefSeq" id="WP_184713613.1">
    <property type="nucleotide sequence ID" value="NZ_JACHJP010000002.1"/>
</dbReference>
<dbReference type="AlphaFoldDB" id="A0A7W7QJV3"/>
<proteinExistence type="predicted"/>
<dbReference type="EMBL" id="JACHJP010000002">
    <property type="protein sequence ID" value="MBB4914867.1"/>
    <property type="molecule type" value="Genomic_DNA"/>
</dbReference>
<organism evidence="2 3">
    <name type="scientific">Streptosporangium saharense</name>
    <dbReference type="NCBI Taxonomy" id="1706840"/>
    <lineage>
        <taxon>Bacteria</taxon>
        <taxon>Bacillati</taxon>
        <taxon>Actinomycetota</taxon>
        <taxon>Actinomycetes</taxon>
        <taxon>Streptosporangiales</taxon>
        <taxon>Streptosporangiaceae</taxon>
        <taxon>Streptosporangium</taxon>
    </lineage>
</organism>
<protein>
    <recommendedName>
        <fullName evidence="4">Spore-associated protein A</fullName>
    </recommendedName>
</protein>
<evidence type="ECO:0008006" key="4">
    <source>
        <dbReference type="Google" id="ProtNLM"/>
    </source>
</evidence>
<accession>A0A7W7QJV3</accession>
<evidence type="ECO:0000313" key="3">
    <source>
        <dbReference type="Proteomes" id="UP000552644"/>
    </source>
</evidence>
<reference evidence="2 3" key="1">
    <citation type="submission" date="2020-08" db="EMBL/GenBank/DDBJ databases">
        <title>Genomic Encyclopedia of Type Strains, Phase III (KMG-III): the genomes of soil and plant-associated and newly described type strains.</title>
        <authorList>
            <person name="Whitman W."/>
        </authorList>
    </citation>
    <scope>NUCLEOTIDE SEQUENCE [LARGE SCALE GENOMIC DNA]</scope>
    <source>
        <strain evidence="2 3">CECT 8840</strain>
    </source>
</reference>
<name>A0A7W7QJV3_9ACTN</name>
<keyword evidence="1" id="KW-0732">Signal</keyword>
<evidence type="ECO:0000313" key="2">
    <source>
        <dbReference type="EMBL" id="MBB4914867.1"/>
    </source>
</evidence>
<dbReference type="Proteomes" id="UP000552644">
    <property type="component" value="Unassembled WGS sequence"/>
</dbReference>
<comment type="caution">
    <text evidence="2">The sequence shown here is derived from an EMBL/GenBank/DDBJ whole genome shotgun (WGS) entry which is preliminary data.</text>
</comment>
<sequence>MRTRSVAARAAVVVSAASALLTLAQPAQAATNPYTPEGVCGSGYRVVDSRPLEHRTLSNTGGRVYLLYNSSNGYNCAVTIKGVAVGKQTGTEVTLLVRTSGDNSTRYSNGGDFKYYAGPVRARAAGKCVEVFGHTFSTTSSNSYYAIIPWGHCG</sequence>
<feature type="chain" id="PRO_5031188468" description="Spore-associated protein A" evidence="1">
    <location>
        <begin position="30"/>
        <end position="154"/>
    </location>
</feature>
<evidence type="ECO:0000256" key="1">
    <source>
        <dbReference type="SAM" id="SignalP"/>
    </source>
</evidence>
<keyword evidence="3" id="KW-1185">Reference proteome</keyword>
<gene>
    <name evidence="2" type="ORF">FHS44_001952</name>
</gene>
<feature type="signal peptide" evidence="1">
    <location>
        <begin position="1"/>
        <end position="29"/>
    </location>
</feature>